<feature type="compositionally biased region" description="Polar residues" evidence="1">
    <location>
        <begin position="1"/>
        <end position="11"/>
    </location>
</feature>
<sequence>MFSERSGQPSLTLDGASVKVHSGHNNPLNQTMNVQVSHHSHSTELKVHSGHNNPLNQTMNVQVSHHSHSTELKVHSGHNSPLNQTKLDIQDVTASDKYSTHVAWTFGPTYQCDGVMNYGYGPLQRDEPEWSTSTRRFRGGWIQFQPLDDVDAPCPIPQLGLYHSTVFPLHVGLNIHAATSLVDQMNAVFPPEHVGLNVHITTSLVDETGWYTGYSLWNMWG</sequence>
<organism evidence="2 3">
    <name type="scientific">Boletus edulis BED1</name>
    <dbReference type="NCBI Taxonomy" id="1328754"/>
    <lineage>
        <taxon>Eukaryota</taxon>
        <taxon>Fungi</taxon>
        <taxon>Dikarya</taxon>
        <taxon>Basidiomycota</taxon>
        <taxon>Agaricomycotina</taxon>
        <taxon>Agaricomycetes</taxon>
        <taxon>Agaricomycetidae</taxon>
        <taxon>Boletales</taxon>
        <taxon>Boletineae</taxon>
        <taxon>Boletaceae</taxon>
        <taxon>Boletoideae</taxon>
        <taxon>Boletus</taxon>
    </lineage>
</organism>
<gene>
    <name evidence="2" type="ORF">L210DRAFT_3509352</name>
</gene>
<reference evidence="2" key="2">
    <citation type="journal article" date="2020" name="Nat. Commun.">
        <title>Large-scale genome sequencing of mycorrhizal fungi provides insights into the early evolution of symbiotic traits.</title>
        <authorList>
            <person name="Miyauchi S."/>
            <person name="Kiss E."/>
            <person name="Kuo A."/>
            <person name="Drula E."/>
            <person name="Kohler A."/>
            <person name="Sanchez-Garcia M."/>
            <person name="Morin E."/>
            <person name="Andreopoulos B."/>
            <person name="Barry K.W."/>
            <person name="Bonito G."/>
            <person name="Buee M."/>
            <person name="Carver A."/>
            <person name="Chen C."/>
            <person name="Cichocki N."/>
            <person name="Clum A."/>
            <person name="Culley D."/>
            <person name="Crous P.W."/>
            <person name="Fauchery L."/>
            <person name="Girlanda M."/>
            <person name="Hayes R.D."/>
            <person name="Keri Z."/>
            <person name="LaButti K."/>
            <person name="Lipzen A."/>
            <person name="Lombard V."/>
            <person name="Magnuson J."/>
            <person name="Maillard F."/>
            <person name="Murat C."/>
            <person name="Nolan M."/>
            <person name="Ohm R.A."/>
            <person name="Pangilinan J."/>
            <person name="Pereira M.F."/>
            <person name="Perotto S."/>
            <person name="Peter M."/>
            <person name="Pfister S."/>
            <person name="Riley R."/>
            <person name="Sitrit Y."/>
            <person name="Stielow J.B."/>
            <person name="Szollosi G."/>
            <person name="Zifcakova L."/>
            <person name="Stursova M."/>
            <person name="Spatafora J.W."/>
            <person name="Tedersoo L."/>
            <person name="Vaario L.M."/>
            <person name="Yamada A."/>
            <person name="Yan M."/>
            <person name="Wang P."/>
            <person name="Xu J."/>
            <person name="Bruns T."/>
            <person name="Baldrian P."/>
            <person name="Vilgalys R."/>
            <person name="Dunand C."/>
            <person name="Henrissat B."/>
            <person name="Grigoriev I.V."/>
            <person name="Hibbett D."/>
            <person name="Nagy L.G."/>
            <person name="Martin F.M."/>
        </authorList>
    </citation>
    <scope>NUCLEOTIDE SEQUENCE</scope>
    <source>
        <strain evidence="2">BED1</strain>
    </source>
</reference>
<feature type="compositionally biased region" description="Polar residues" evidence="1">
    <location>
        <begin position="23"/>
        <end position="37"/>
    </location>
</feature>
<dbReference type="AlphaFoldDB" id="A0AAD4BF37"/>
<evidence type="ECO:0000256" key="1">
    <source>
        <dbReference type="SAM" id="MobiDB-lite"/>
    </source>
</evidence>
<proteinExistence type="predicted"/>
<dbReference type="EMBL" id="WHUW01000098">
    <property type="protein sequence ID" value="KAF8425036.1"/>
    <property type="molecule type" value="Genomic_DNA"/>
</dbReference>
<dbReference type="Proteomes" id="UP001194468">
    <property type="component" value="Unassembled WGS sequence"/>
</dbReference>
<feature type="region of interest" description="Disordered" evidence="1">
    <location>
        <begin position="1"/>
        <end position="57"/>
    </location>
</feature>
<name>A0AAD4BF37_BOLED</name>
<protein>
    <submittedName>
        <fullName evidence="2">Uncharacterized protein</fullName>
    </submittedName>
</protein>
<comment type="caution">
    <text evidence="2">The sequence shown here is derived from an EMBL/GenBank/DDBJ whole genome shotgun (WGS) entry which is preliminary data.</text>
</comment>
<reference evidence="2" key="1">
    <citation type="submission" date="2019-10" db="EMBL/GenBank/DDBJ databases">
        <authorList>
            <consortium name="DOE Joint Genome Institute"/>
            <person name="Kuo A."/>
            <person name="Miyauchi S."/>
            <person name="Kiss E."/>
            <person name="Drula E."/>
            <person name="Kohler A."/>
            <person name="Sanchez-Garcia M."/>
            <person name="Andreopoulos B."/>
            <person name="Barry K.W."/>
            <person name="Bonito G."/>
            <person name="Buee M."/>
            <person name="Carver A."/>
            <person name="Chen C."/>
            <person name="Cichocki N."/>
            <person name="Clum A."/>
            <person name="Culley D."/>
            <person name="Crous P.W."/>
            <person name="Fauchery L."/>
            <person name="Girlanda M."/>
            <person name="Hayes R."/>
            <person name="Keri Z."/>
            <person name="LaButti K."/>
            <person name="Lipzen A."/>
            <person name="Lombard V."/>
            <person name="Magnuson J."/>
            <person name="Maillard F."/>
            <person name="Morin E."/>
            <person name="Murat C."/>
            <person name="Nolan M."/>
            <person name="Ohm R."/>
            <person name="Pangilinan J."/>
            <person name="Pereira M."/>
            <person name="Perotto S."/>
            <person name="Peter M."/>
            <person name="Riley R."/>
            <person name="Sitrit Y."/>
            <person name="Stielow B."/>
            <person name="Szollosi G."/>
            <person name="Zifcakova L."/>
            <person name="Stursova M."/>
            <person name="Spatafora J.W."/>
            <person name="Tedersoo L."/>
            <person name="Vaario L.-M."/>
            <person name="Yamada A."/>
            <person name="Yan M."/>
            <person name="Wang P."/>
            <person name="Xu J."/>
            <person name="Bruns T."/>
            <person name="Baldrian P."/>
            <person name="Vilgalys R."/>
            <person name="Henrissat B."/>
            <person name="Grigoriev I.V."/>
            <person name="Hibbett D."/>
            <person name="Nagy L.G."/>
            <person name="Martin F.M."/>
        </authorList>
    </citation>
    <scope>NUCLEOTIDE SEQUENCE</scope>
    <source>
        <strain evidence="2">BED1</strain>
    </source>
</reference>
<keyword evidence="3" id="KW-1185">Reference proteome</keyword>
<evidence type="ECO:0000313" key="2">
    <source>
        <dbReference type="EMBL" id="KAF8425036.1"/>
    </source>
</evidence>
<evidence type="ECO:0000313" key="3">
    <source>
        <dbReference type="Proteomes" id="UP001194468"/>
    </source>
</evidence>
<accession>A0AAD4BF37</accession>